<keyword evidence="1" id="KW-0812">Transmembrane</keyword>
<dbReference type="AlphaFoldDB" id="A0AAV4XPL9"/>
<organism evidence="2 3">
    <name type="scientific">Caerostris extrusa</name>
    <name type="common">Bark spider</name>
    <name type="synonym">Caerostris bankana</name>
    <dbReference type="NCBI Taxonomy" id="172846"/>
    <lineage>
        <taxon>Eukaryota</taxon>
        <taxon>Metazoa</taxon>
        <taxon>Ecdysozoa</taxon>
        <taxon>Arthropoda</taxon>
        <taxon>Chelicerata</taxon>
        <taxon>Arachnida</taxon>
        <taxon>Araneae</taxon>
        <taxon>Araneomorphae</taxon>
        <taxon>Entelegynae</taxon>
        <taxon>Araneoidea</taxon>
        <taxon>Araneidae</taxon>
        <taxon>Caerostris</taxon>
    </lineage>
</organism>
<dbReference type="EMBL" id="BPLR01000644">
    <property type="protein sequence ID" value="GIY96278.1"/>
    <property type="molecule type" value="Genomic_DNA"/>
</dbReference>
<keyword evidence="1" id="KW-1133">Transmembrane helix</keyword>
<evidence type="ECO:0000313" key="3">
    <source>
        <dbReference type="Proteomes" id="UP001054945"/>
    </source>
</evidence>
<feature type="transmembrane region" description="Helical" evidence="1">
    <location>
        <begin position="62"/>
        <end position="83"/>
    </location>
</feature>
<protein>
    <submittedName>
        <fullName evidence="2">Uncharacterized protein</fullName>
    </submittedName>
</protein>
<keyword evidence="1" id="KW-0472">Membrane</keyword>
<evidence type="ECO:0000256" key="1">
    <source>
        <dbReference type="SAM" id="Phobius"/>
    </source>
</evidence>
<gene>
    <name evidence="2" type="ORF">CEXT_726351</name>
</gene>
<proteinExistence type="predicted"/>
<evidence type="ECO:0000313" key="2">
    <source>
        <dbReference type="EMBL" id="GIY96278.1"/>
    </source>
</evidence>
<sequence length="135" mass="15088">MQVTNTTVQNESCVSPHSSTVHSLYKLEHSRKSSLPRPSGIDRFICQRSCNRFFTRSRRREAVANFITAVALVNVVNASYSFVNIKLFIIHTSYDESSSTSSSWCYALPLLNLAIVVGRTDLVSEAGPDSVRKKM</sequence>
<name>A0AAV4XPL9_CAEEX</name>
<reference evidence="2 3" key="1">
    <citation type="submission" date="2021-06" db="EMBL/GenBank/DDBJ databases">
        <title>Caerostris extrusa draft genome.</title>
        <authorList>
            <person name="Kono N."/>
            <person name="Arakawa K."/>
        </authorList>
    </citation>
    <scope>NUCLEOTIDE SEQUENCE [LARGE SCALE GENOMIC DNA]</scope>
</reference>
<keyword evidence="3" id="KW-1185">Reference proteome</keyword>
<dbReference type="Proteomes" id="UP001054945">
    <property type="component" value="Unassembled WGS sequence"/>
</dbReference>
<accession>A0AAV4XPL9</accession>
<comment type="caution">
    <text evidence="2">The sequence shown here is derived from an EMBL/GenBank/DDBJ whole genome shotgun (WGS) entry which is preliminary data.</text>
</comment>